<organism evidence="8 9">
    <name type="scientific">Oikopleura dioica</name>
    <name type="common">Tunicate</name>
    <dbReference type="NCBI Taxonomy" id="34765"/>
    <lineage>
        <taxon>Eukaryota</taxon>
        <taxon>Metazoa</taxon>
        <taxon>Chordata</taxon>
        <taxon>Tunicata</taxon>
        <taxon>Appendicularia</taxon>
        <taxon>Copelata</taxon>
        <taxon>Oikopleuridae</taxon>
        <taxon>Oikopleura</taxon>
    </lineage>
</organism>
<dbReference type="InterPro" id="IPR001128">
    <property type="entry name" value="Cyt_P450"/>
</dbReference>
<evidence type="ECO:0000256" key="6">
    <source>
        <dbReference type="ARBA" id="ARBA00023033"/>
    </source>
</evidence>
<dbReference type="Pfam" id="PF00067">
    <property type="entry name" value="p450"/>
    <property type="match status" value="1"/>
</dbReference>
<dbReference type="EMBL" id="OU015567">
    <property type="protein sequence ID" value="CAG5110113.1"/>
    <property type="molecule type" value="Genomic_DNA"/>
</dbReference>
<dbReference type="InterPro" id="IPR017972">
    <property type="entry name" value="Cyt_P450_CS"/>
</dbReference>
<accession>A0ABN7T470</accession>
<dbReference type="PRINTS" id="PR00385">
    <property type="entry name" value="P450"/>
</dbReference>
<evidence type="ECO:0000256" key="7">
    <source>
        <dbReference type="RuleBase" id="RU000461"/>
    </source>
</evidence>
<evidence type="ECO:0000313" key="9">
    <source>
        <dbReference type="Proteomes" id="UP001158576"/>
    </source>
</evidence>
<dbReference type="PANTHER" id="PTHR24291:SF50">
    <property type="entry name" value="BIFUNCTIONAL ALBAFLAVENONE MONOOXYGENASE_TERPENE SYNTHASE"/>
    <property type="match status" value="1"/>
</dbReference>
<dbReference type="CDD" id="cd00302">
    <property type="entry name" value="cytochrome_P450"/>
    <property type="match status" value="1"/>
</dbReference>
<keyword evidence="3 7" id="KW-0479">Metal-binding</keyword>
<keyword evidence="9" id="KW-1185">Reference proteome</keyword>
<dbReference type="PROSITE" id="PS00086">
    <property type="entry name" value="CYTOCHROME_P450"/>
    <property type="match status" value="1"/>
</dbReference>
<evidence type="ECO:0000256" key="1">
    <source>
        <dbReference type="ARBA" id="ARBA00010617"/>
    </source>
</evidence>
<evidence type="ECO:0000256" key="4">
    <source>
        <dbReference type="ARBA" id="ARBA00023002"/>
    </source>
</evidence>
<keyword evidence="5 7" id="KW-0408">Iron</keyword>
<dbReference type="PANTHER" id="PTHR24291">
    <property type="entry name" value="CYTOCHROME P450 FAMILY 4"/>
    <property type="match status" value="1"/>
</dbReference>
<reference evidence="8 9" key="1">
    <citation type="submission" date="2021-04" db="EMBL/GenBank/DDBJ databases">
        <authorList>
            <person name="Bliznina A."/>
        </authorList>
    </citation>
    <scope>NUCLEOTIDE SEQUENCE [LARGE SCALE GENOMIC DNA]</scope>
</reference>
<dbReference type="Gene3D" id="1.10.630.10">
    <property type="entry name" value="Cytochrome P450"/>
    <property type="match status" value="1"/>
</dbReference>
<evidence type="ECO:0000313" key="8">
    <source>
        <dbReference type="EMBL" id="CAG5110113.1"/>
    </source>
</evidence>
<comment type="similarity">
    <text evidence="1 7">Belongs to the cytochrome P450 family.</text>
</comment>
<protein>
    <submittedName>
        <fullName evidence="8">Oidioi.mRNA.OKI2018_I69.chr2.g4549.t1.cds</fullName>
    </submittedName>
</protein>
<dbReference type="PRINTS" id="PR00463">
    <property type="entry name" value="EP450I"/>
</dbReference>
<sequence length="495" mass="56741">MQNFFFLAFLAIFLLALLLLKNTLKNRELTAFYKNFQTPEIGNKSDSLIKKLIFGHLIDFSRESGSTSAGFDWRRKCITETGAHVIRFFSRKMLVIYSPEIVQFFTNLDAELVEKSQNFKRIFNNLTSSVLFKEGKDWKADRKHFEPFCFYDMVKKYASYFYSGAQDLSTKLLDAGKSGKSVLVDQLVQELTLKTLMASLLGIELDLSEEESKQLNDDFITVSMTMKLDKSLGDILAKIPLLRRFSKKGQKEKAAFENLRNLVDQILDQAANTKKISDLAFYLQKKTKMTRDEIAANIFLFTMAGHETNKSSIVWALYELAKDPELQKQLVEEFNQKKALGIDILTYVQQESLLSSFVSEVQRFYSVAPEIVPRTLKRSVTMPNGLVAPKGTTFMLGIWESHMNPTSYFEPEKFNPRRFLDNDIAKNAFIPFSAGQRKCVGYKYGITQVRTVIATLLEKCEFKLDTAHHVNMTRVMTMNPHNGVKLFISPRKNDA</sequence>
<name>A0ABN7T470_OIKDI</name>
<dbReference type="InterPro" id="IPR050196">
    <property type="entry name" value="Cytochrome_P450_Monoox"/>
</dbReference>
<keyword evidence="2 7" id="KW-0349">Heme</keyword>
<dbReference type="Proteomes" id="UP001158576">
    <property type="component" value="Chromosome 2"/>
</dbReference>
<dbReference type="SUPFAM" id="SSF48264">
    <property type="entry name" value="Cytochrome P450"/>
    <property type="match status" value="1"/>
</dbReference>
<keyword evidence="6 7" id="KW-0503">Monooxygenase</keyword>
<evidence type="ECO:0000256" key="2">
    <source>
        <dbReference type="ARBA" id="ARBA00022617"/>
    </source>
</evidence>
<gene>
    <name evidence="8" type="ORF">OKIOD_LOCUS13314</name>
</gene>
<dbReference type="InterPro" id="IPR036396">
    <property type="entry name" value="Cyt_P450_sf"/>
</dbReference>
<evidence type="ECO:0000256" key="3">
    <source>
        <dbReference type="ARBA" id="ARBA00022723"/>
    </source>
</evidence>
<keyword evidence="4 7" id="KW-0560">Oxidoreductase</keyword>
<proteinExistence type="inferred from homology"/>
<dbReference type="InterPro" id="IPR002401">
    <property type="entry name" value="Cyt_P450_E_grp-I"/>
</dbReference>
<evidence type="ECO:0000256" key="5">
    <source>
        <dbReference type="ARBA" id="ARBA00023004"/>
    </source>
</evidence>